<dbReference type="AlphaFoldDB" id="A0A8H4QTY5"/>
<evidence type="ECO:0000313" key="2">
    <source>
        <dbReference type="EMBL" id="KAF4617390.1"/>
    </source>
</evidence>
<evidence type="ECO:0000313" key="3">
    <source>
        <dbReference type="Proteomes" id="UP000521872"/>
    </source>
</evidence>
<sequence>MAPELIQFPVLQIPGRDELPALVPNSIPQESSLSPDEGSLPIPQRPYIPASGQASIAMFENAKNVIINGGQFNQTISMPTPRSSRSGIILQRQVFTALSNNISGIYQQHMASVRAGTALWIPEGHSNLEDPYQDQGVSIGDVGTVTRSGSFSFLFNICLPADHPVNRNLVPEGFKPIYPAVDPCDIREIHEFMPMDYISTDCIRKLANDSDDPTSNAPLISFQVQEGDGSVVVMPEGAISQDLENVSKFRSYAASNLENWYRYANVTRGREIENGELRLVIGCDKTTSWAIAAVPRQNQVTTLHLRTARDNQRYPFLPYSWDSSGFGQARAGPTKYRNPKDADNTPPKLDQCLFVRTMNLKLGINEWSNSSDSMPASTSSPSSALEPASYLCSSSSGPQRSFTLSGLPRTDTILNPRLLHNVRVTVETPGGPPTPFKHASDLLHNIMLSMYPEAKMAITEDDEFLHYFKLLNPNDPTSTLSHDQIVDRLKALYEIKYDGVVVYLEKKQNPTPPSGDDAAKHDSDSEDQT</sequence>
<dbReference type="EMBL" id="JAACJL010000030">
    <property type="protein sequence ID" value="KAF4617390.1"/>
    <property type="molecule type" value="Genomic_DNA"/>
</dbReference>
<organism evidence="2 3">
    <name type="scientific">Agrocybe pediades</name>
    <dbReference type="NCBI Taxonomy" id="84607"/>
    <lineage>
        <taxon>Eukaryota</taxon>
        <taxon>Fungi</taxon>
        <taxon>Dikarya</taxon>
        <taxon>Basidiomycota</taxon>
        <taxon>Agaricomycotina</taxon>
        <taxon>Agaricomycetes</taxon>
        <taxon>Agaricomycetidae</taxon>
        <taxon>Agaricales</taxon>
        <taxon>Agaricineae</taxon>
        <taxon>Strophariaceae</taxon>
        <taxon>Agrocybe</taxon>
    </lineage>
</organism>
<feature type="region of interest" description="Disordered" evidence="1">
    <location>
        <begin position="506"/>
        <end position="529"/>
    </location>
</feature>
<comment type="caution">
    <text evidence="2">The sequence shown here is derived from an EMBL/GenBank/DDBJ whole genome shotgun (WGS) entry which is preliminary data.</text>
</comment>
<protein>
    <submittedName>
        <fullName evidence="2">Uncharacterized protein</fullName>
    </submittedName>
</protein>
<proteinExistence type="predicted"/>
<feature type="region of interest" description="Disordered" evidence="1">
    <location>
        <begin position="369"/>
        <end position="392"/>
    </location>
</feature>
<dbReference type="Proteomes" id="UP000521872">
    <property type="component" value="Unassembled WGS sequence"/>
</dbReference>
<gene>
    <name evidence="2" type="ORF">D9613_006177</name>
</gene>
<feature type="compositionally biased region" description="Low complexity" evidence="1">
    <location>
        <begin position="369"/>
        <end position="389"/>
    </location>
</feature>
<reference evidence="2 3" key="1">
    <citation type="submission" date="2019-12" db="EMBL/GenBank/DDBJ databases">
        <authorList>
            <person name="Floudas D."/>
            <person name="Bentzer J."/>
            <person name="Ahren D."/>
            <person name="Johansson T."/>
            <person name="Persson P."/>
            <person name="Tunlid A."/>
        </authorList>
    </citation>
    <scope>NUCLEOTIDE SEQUENCE [LARGE SCALE GENOMIC DNA]</scope>
    <source>
        <strain evidence="2 3">CBS 102.39</strain>
    </source>
</reference>
<name>A0A8H4QTY5_9AGAR</name>
<accession>A0A8H4QTY5</accession>
<keyword evidence="3" id="KW-1185">Reference proteome</keyword>
<evidence type="ECO:0000256" key="1">
    <source>
        <dbReference type="SAM" id="MobiDB-lite"/>
    </source>
</evidence>